<feature type="transmembrane region" description="Helical" evidence="9">
    <location>
        <begin position="77"/>
        <end position="95"/>
    </location>
</feature>
<keyword evidence="5" id="KW-0653">Protein transport</keyword>
<keyword evidence="11" id="KW-1185">Reference proteome</keyword>
<keyword evidence="4 8" id="KW-0812">Transmembrane</keyword>
<dbReference type="CDD" id="cd17346">
    <property type="entry name" value="MFS_DtpA_like"/>
    <property type="match status" value="1"/>
</dbReference>
<feature type="transmembrane region" description="Helical" evidence="9">
    <location>
        <begin position="450"/>
        <end position="471"/>
    </location>
</feature>
<feature type="transmembrane region" description="Helical" evidence="9">
    <location>
        <begin position="408"/>
        <end position="430"/>
    </location>
</feature>
<dbReference type="NCBIfam" id="TIGR00924">
    <property type="entry name" value="yjdL_sub1_fam"/>
    <property type="match status" value="1"/>
</dbReference>
<dbReference type="AlphaFoldDB" id="A0A7W6KHK3"/>
<evidence type="ECO:0000256" key="4">
    <source>
        <dbReference type="ARBA" id="ARBA00022692"/>
    </source>
</evidence>
<dbReference type="GO" id="GO:1904680">
    <property type="term" value="F:peptide transmembrane transporter activity"/>
    <property type="evidence" value="ECO:0007669"/>
    <property type="project" value="InterPro"/>
</dbReference>
<feature type="transmembrane region" description="Helical" evidence="9">
    <location>
        <begin position="49"/>
        <end position="71"/>
    </location>
</feature>
<dbReference type="InterPro" id="IPR005279">
    <property type="entry name" value="Dipep/tripep_permease"/>
</dbReference>
<dbReference type="PROSITE" id="PS01023">
    <property type="entry name" value="PTR2_2"/>
    <property type="match status" value="1"/>
</dbReference>
<dbReference type="PANTHER" id="PTHR23517">
    <property type="entry name" value="RESISTANCE PROTEIN MDTM, PUTATIVE-RELATED-RELATED"/>
    <property type="match status" value="1"/>
</dbReference>
<evidence type="ECO:0000256" key="8">
    <source>
        <dbReference type="RuleBase" id="RU003755"/>
    </source>
</evidence>
<reference evidence="10 11" key="1">
    <citation type="submission" date="2020-08" db="EMBL/GenBank/DDBJ databases">
        <title>Genomic Encyclopedia of Type Strains, Phase IV (KMG-IV): sequencing the most valuable type-strain genomes for metagenomic binning, comparative biology and taxonomic classification.</title>
        <authorList>
            <person name="Goeker M."/>
        </authorList>
    </citation>
    <scope>NUCLEOTIDE SEQUENCE [LARGE SCALE GENOMIC DNA]</scope>
    <source>
        <strain evidence="10 11">DSM 28101</strain>
    </source>
</reference>
<organism evidence="10 11">
    <name type="scientific">Martelella radicis</name>
    <dbReference type="NCBI Taxonomy" id="1397476"/>
    <lineage>
        <taxon>Bacteria</taxon>
        <taxon>Pseudomonadati</taxon>
        <taxon>Pseudomonadota</taxon>
        <taxon>Alphaproteobacteria</taxon>
        <taxon>Hyphomicrobiales</taxon>
        <taxon>Aurantimonadaceae</taxon>
        <taxon>Martelella</taxon>
    </lineage>
</organism>
<dbReference type="RefSeq" id="WP_281378110.1">
    <property type="nucleotide sequence ID" value="NZ_JACIDZ010000003.1"/>
</dbReference>
<evidence type="ECO:0000256" key="7">
    <source>
        <dbReference type="ARBA" id="ARBA00023136"/>
    </source>
</evidence>
<comment type="similarity">
    <text evidence="8">Belongs to the major facilitator superfamily. Proton-dependent oligopeptide transporter (POT/PTR) (TC 2.A.17) family.</text>
</comment>
<feature type="transmembrane region" description="Helical" evidence="9">
    <location>
        <begin position="167"/>
        <end position="187"/>
    </location>
</feature>
<keyword evidence="5" id="KW-0571">Peptide transport</keyword>
<dbReference type="Gene3D" id="1.20.1250.20">
    <property type="entry name" value="MFS general substrate transporter like domains"/>
    <property type="match status" value="1"/>
</dbReference>
<keyword evidence="2 8" id="KW-0813">Transport</keyword>
<dbReference type="GO" id="GO:0006857">
    <property type="term" value="P:oligopeptide transport"/>
    <property type="evidence" value="ECO:0007669"/>
    <property type="project" value="InterPro"/>
</dbReference>
<dbReference type="GO" id="GO:0005886">
    <property type="term" value="C:plasma membrane"/>
    <property type="evidence" value="ECO:0007669"/>
    <property type="project" value="UniProtKB-SubCell"/>
</dbReference>
<feature type="transmembrane region" description="Helical" evidence="9">
    <location>
        <begin position="231"/>
        <end position="250"/>
    </location>
</feature>
<keyword evidence="3" id="KW-1003">Cell membrane</keyword>
<feature type="transmembrane region" description="Helical" evidence="9">
    <location>
        <begin position="142"/>
        <end position="161"/>
    </location>
</feature>
<feature type="transmembrane region" description="Helical" evidence="9">
    <location>
        <begin position="299"/>
        <end position="328"/>
    </location>
</feature>
<evidence type="ECO:0000256" key="5">
    <source>
        <dbReference type="ARBA" id="ARBA00022856"/>
    </source>
</evidence>
<evidence type="ECO:0000256" key="2">
    <source>
        <dbReference type="ARBA" id="ARBA00022448"/>
    </source>
</evidence>
<feature type="transmembrane region" description="Helical" evidence="9">
    <location>
        <begin position="374"/>
        <end position="396"/>
    </location>
</feature>
<evidence type="ECO:0000313" key="11">
    <source>
        <dbReference type="Proteomes" id="UP000530571"/>
    </source>
</evidence>
<dbReference type="PANTHER" id="PTHR23517:SF15">
    <property type="entry name" value="PROTON-DEPENDENT OLIGOPEPTIDE FAMILY TRANSPORT PROTEIN"/>
    <property type="match status" value="1"/>
</dbReference>
<feature type="transmembrane region" description="Helical" evidence="9">
    <location>
        <begin position="207"/>
        <end position="225"/>
    </location>
</feature>
<proteinExistence type="inferred from homology"/>
<dbReference type="InterPro" id="IPR036259">
    <property type="entry name" value="MFS_trans_sf"/>
</dbReference>
<dbReference type="Proteomes" id="UP000530571">
    <property type="component" value="Unassembled WGS sequence"/>
</dbReference>
<accession>A0A7W6KHK3</accession>
<dbReference type="Pfam" id="PF00854">
    <property type="entry name" value="PTR2"/>
    <property type="match status" value="1"/>
</dbReference>
<feature type="transmembrane region" description="Helical" evidence="9">
    <location>
        <begin position="340"/>
        <end position="362"/>
    </location>
</feature>
<evidence type="ECO:0000313" key="10">
    <source>
        <dbReference type="EMBL" id="MBB4121428.1"/>
    </source>
</evidence>
<sequence>MPPAPDTKQPRALYVLFMTEFWERFGYYSMVSIFTLYLVNVLKMDDARAFLIFGAYTSFAYLTTVAGGVAADRVLGFGRAIITGAIIVGFGYLTLGFGGEKLMFLALALMAVGNGLFKPNISALLGHFYADDDPRRAPGFTIFYMGINIGAFAGALLAGIIATQFGYTLAFALAGLGKMLSLATYVIGRRVLEQRDRPPEIEGSARWNAIVGLAILLAIGLSTILLSRPEWAGWFVFGVGVVLVISYFAIMAKEDPESRRRMLILLILILFSIPFWAIYQQQGISVTLFTDRDVNRNVFGWIVPASEGTAFSALVLIILSPFVARLWILLARKGYAVSDLVKYALGPIFLGLSFWVLSAGIVETGDTVKASLMWIVLFYIVFEIGEICLSPLGLALTTKLAPRRLGGYAMGVWFYATAAANFVAGIIGDYAAVPKGASPSAEASIYEHGFFVYGLLAIAAGILLLILAPFLKRMMHNRDEEEQASG</sequence>
<feature type="transmembrane region" description="Helical" evidence="9">
    <location>
        <begin position="262"/>
        <end position="279"/>
    </location>
</feature>
<name>A0A7W6KHK3_9HYPH</name>
<gene>
    <name evidence="10" type="ORF">GGR30_001342</name>
</gene>
<feature type="transmembrane region" description="Helical" evidence="9">
    <location>
        <begin position="25"/>
        <end position="42"/>
    </location>
</feature>
<evidence type="ECO:0000256" key="3">
    <source>
        <dbReference type="ARBA" id="ARBA00022475"/>
    </source>
</evidence>
<evidence type="ECO:0000256" key="6">
    <source>
        <dbReference type="ARBA" id="ARBA00022989"/>
    </source>
</evidence>
<keyword evidence="7 9" id="KW-0472">Membrane</keyword>
<comment type="caution">
    <text evidence="10">The sequence shown here is derived from an EMBL/GenBank/DDBJ whole genome shotgun (WGS) entry which is preliminary data.</text>
</comment>
<keyword evidence="6 9" id="KW-1133">Transmembrane helix</keyword>
<evidence type="ECO:0000256" key="1">
    <source>
        <dbReference type="ARBA" id="ARBA00004651"/>
    </source>
</evidence>
<evidence type="ECO:0000256" key="9">
    <source>
        <dbReference type="SAM" id="Phobius"/>
    </source>
</evidence>
<dbReference type="SUPFAM" id="SSF103473">
    <property type="entry name" value="MFS general substrate transporter"/>
    <property type="match status" value="2"/>
</dbReference>
<dbReference type="InterPro" id="IPR000109">
    <property type="entry name" value="POT_fam"/>
</dbReference>
<dbReference type="InterPro" id="IPR050171">
    <property type="entry name" value="MFS_Transporters"/>
</dbReference>
<dbReference type="EMBL" id="JACIDZ010000003">
    <property type="protein sequence ID" value="MBB4121428.1"/>
    <property type="molecule type" value="Genomic_DNA"/>
</dbReference>
<dbReference type="InterPro" id="IPR018456">
    <property type="entry name" value="PTR2_symporter_CS"/>
</dbReference>
<comment type="subcellular location">
    <subcellularLocation>
        <location evidence="1">Cell membrane</location>
        <topology evidence="1">Multi-pass membrane protein</topology>
    </subcellularLocation>
    <subcellularLocation>
        <location evidence="8">Membrane</location>
        <topology evidence="8">Multi-pass membrane protein</topology>
    </subcellularLocation>
</comment>
<protein>
    <submittedName>
        <fullName evidence="10">POT family proton-dependent oligopeptide transporter</fullName>
    </submittedName>
</protein>